<feature type="region of interest" description="Disordered" evidence="3">
    <location>
        <begin position="351"/>
        <end position="372"/>
    </location>
</feature>
<dbReference type="InterPro" id="IPR039272">
    <property type="entry name" value="CLEC16A/TT9"/>
</dbReference>
<dbReference type="GO" id="GO:0005794">
    <property type="term" value="C:Golgi apparatus"/>
    <property type="evidence" value="ECO:0007669"/>
    <property type="project" value="TreeGrafter"/>
</dbReference>
<evidence type="ECO:0000259" key="5">
    <source>
        <dbReference type="Pfam" id="PF19439"/>
    </source>
</evidence>
<comment type="caution">
    <text evidence="6">The sequence shown here is derived from an EMBL/GenBank/DDBJ whole genome shotgun (WGS) entry which is preliminary data.</text>
</comment>
<dbReference type="PANTHER" id="PTHR21481:SF0">
    <property type="entry name" value="PROTEIN CLEC16A"/>
    <property type="match status" value="1"/>
</dbReference>
<keyword evidence="7" id="KW-1185">Reference proteome</keyword>
<dbReference type="GO" id="GO:0005770">
    <property type="term" value="C:late endosome"/>
    <property type="evidence" value="ECO:0007669"/>
    <property type="project" value="TreeGrafter"/>
</dbReference>
<feature type="compositionally biased region" description="Basic and acidic residues" evidence="3">
    <location>
        <begin position="1108"/>
        <end position="1122"/>
    </location>
</feature>
<reference evidence="6" key="1">
    <citation type="journal article" date="2023" name="Mol. Biol. Evol.">
        <title>Third-Generation Sequencing Reveals the Adaptive Role of the Epigenome in Three Deep-Sea Polychaetes.</title>
        <authorList>
            <person name="Perez M."/>
            <person name="Aroh O."/>
            <person name="Sun Y."/>
            <person name="Lan Y."/>
            <person name="Juniper S.K."/>
            <person name="Young C.R."/>
            <person name="Angers B."/>
            <person name="Qian P.Y."/>
        </authorList>
    </citation>
    <scope>NUCLEOTIDE SEQUENCE</scope>
    <source>
        <strain evidence="6">P08H-3</strain>
    </source>
</reference>
<dbReference type="Pfam" id="PF19439">
    <property type="entry name" value="CLEC16A_C"/>
    <property type="match status" value="1"/>
</dbReference>
<name>A0AAD9JKZ5_9ANNE</name>
<evidence type="ECO:0000259" key="4">
    <source>
        <dbReference type="Pfam" id="PF09758"/>
    </source>
</evidence>
<feature type="domain" description="FPL" evidence="4">
    <location>
        <begin position="50"/>
        <end position="197"/>
    </location>
</feature>
<proteinExistence type="inferred from homology"/>
<dbReference type="InterPro" id="IPR045820">
    <property type="entry name" value="CLEC16A/TT9_C"/>
</dbReference>
<dbReference type="GO" id="GO:0007034">
    <property type="term" value="P:vacuolar transport"/>
    <property type="evidence" value="ECO:0007669"/>
    <property type="project" value="TreeGrafter"/>
</dbReference>
<accession>A0AAD9JKZ5</accession>
<keyword evidence="2" id="KW-0072">Autophagy</keyword>
<dbReference type="GO" id="GO:1901096">
    <property type="term" value="P:regulation of autophagosome maturation"/>
    <property type="evidence" value="ECO:0007669"/>
    <property type="project" value="TreeGrafter"/>
</dbReference>
<evidence type="ECO:0000313" key="7">
    <source>
        <dbReference type="Proteomes" id="UP001208570"/>
    </source>
</evidence>
<feature type="compositionally biased region" description="Low complexity" evidence="3">
    <location>
        <begin position="1052"/>
        <end position="1070"/>
    </location>
</feature>
<gene>
    <name evidence="6" type="ORF">LSH36_269g02009</name>
</gene>
<feature type="compositionally biased region" description="Polar residues" evidence="3">
    <location>
        <begin position="981"/>
        <end position="992"/>
    </location>
</feature>
<feature type="compositionally biased region" description="Polar residues" evidence="3">
    <location>
        <begin position="892"/>
        <end position="912"/>
    </location>
</feature>
<feature type="compositionally biased region" description="Polar residues" evidence="3">
    <location>
        <begin position="1078"/>
        <end position="1104"/>
    </location>
</feature>
<sequence length="1306" mass="145091">MFSKPKSWISGGLWKPKSPHSLEHLKYLYAVLCKNQTVTDQNRALLVETLRSIAELLIWGDQNDSSVFDFFLEKNMLTFFLKFMRQKSGRYICVQLLQTLNILFENISNKTSVYYLLSNNHINSIIVHKFDFSDEEVMAYYISFLKTLSLKLNRNTIHFFYNEHTNDFALYTEAIKFFNHPESMVRIAVRTITLNVYKVDEKSMLRYIRDKTAAPYFSNLVWFIGNHVLELDSCVRHDIDHNSRERLSDLVAEHLDHLHYLNDIFCLSIEALNEVLTDHLLNRLLIPLYVYSLTKKKTSLVRYEKRACVSSVVSLFLLSQVFLIMHHAPLVRVLADIILNGDITVCCPKESDSPDKSCGSIPGFSKPPKPIEEALTKSKVRKKTRKQPPAAVTADTVVEGEDKVKEQGPCQGDEIDGVDVGGHGDCPDTDQTVKKIREAKTAAQDDSNTLEELHNEDDKTDEAAGGSVSFISGASDEEDDIRPNQNSTDEEKLLSQTLDSTFSLNDRPYLEAIFSCFDTMDSDYEVLFALCLLYALGNNSGINQEILDTMLMPTTKSLTKSHYNTILIEKLIRIISNSCQSYSRIRLTTLELTILFLKMMVCKENQCYLHDNHLAAILGATEEATLQLRNFYKTHPLNVEYLTMDASILLPPTGTPLTGIEFNKRLPCGEVERARRAIRVFFHLRDLSLTLKQETEHHLPLTKQEECVNVGDILDLNNSDLIACTVIQKENHKERRFLVIDVLQLILVEPDSKKLGWGVVKFVGFLQDVEVTGDKEDSRALHVTIHKPAINVHAHPLPLLSARFIFDDHIRCMAAKQRLTKGRLRARQRKMQMIARLLELPSYIVDSMYQPSPAMTTSAATLRTSVSSGAIPGRSHPVAQRSVESSHPPLVRTNSEGVQNAREQSSTSNTRQLPRHLASKQSRSITVRGGHPGGASRQRPVQDNIQRVMEEAGVTCGSMDANNLVEQAEEAIASPEAHARQSLNPQQEIGQTADSRARSSRSSSLDSNTGHGVQEVAMIPLEDLSKKALQSSKHTDSAKKLRNSPEAKKVRSGSASPRRTRRASGSASPRGRSKLPLSVSSLATDNTPDGTATVAASVSQQEVTSFIRDSDGEKMAKSDKVSSSKKRNRERQLSEKGPKSLTPAPEPSLSLVISCQDANSETPGLGSPKLLPPADPEQLLTVSDKRGGVMKCENEINVPSADENCQLKTATNRVSNDELLHSGEASSSGDGIPFVVSRSAEPCVGESNISADISKMELAQPDGTSASDQLNKLAQLVTGSDGDASLVMEQQADAELDEPQSDSKLS</sequence>
<dbReference type="GO" id="GO:0006914">
    <property type="term" value="P:autophagy"/>
    <property type="evidence" value="ECO:0007669"/>
    <property type="project" value="UniProtKB-KW"/>
</dbReference>
<feature type="region of interest" description="Disordered" evidence="3">
    <location>
        <begin position="1028"/>
        <end position="1147"/>
    </location>
</feature>
<dbReference type="Proteomes" id="UP001208570">
    <property type="component" value="Unassembled WGS sequence"/>
</dbReference>
<protein>
    <recommendedName>
        <fullName evidence="8">Protein CLEC16A</fullName>
    </recommendedName>
</protein>
<evidence type="ECO:0000256" key="2">
    <source>
        <dbReference type="ARBA" id="ARBA00023006"/>
    </source>
</evidence>
<dbReference type="PANTHER" id="PTHR21481">
    <property type="entry name" value="PROTEIN CLEC16A"/>
    <property type="match status" value="1"/>
</dbReference>
<organism evidence="6 7">
    <name type="scientific">Paralvinella palmiformis</name>
    <dbReference type="NCBI Taxonomy" id="53620"/>
    <lineage>
        <taxon>Eukaryota</taxon>
        <taxon>Metazoa</taxon>
        <taxon>Spiralia</taxon>
        <taxon>Lophotrochozoa</taxon>
        <taxon>Annelida</taxon>
        <taxon>Polychaeta</taxon>
        <taxon>Sedentaria</taxon>
        <taxon>Canalipalpata</taxon>
        <taxon>Terebellida</taxon>
        <taxon>Terebelliformia</taxon>
        <taxon>Alvinellidae</taxon>
        <taxon>Paralvinella</taxon>
    </lineage>
</organism>
<dbReference type="InterPro" id="IPR019155">
    <property type="entry name" value="CLEC16A/TT9_N"/>
</dbReference>
<dbReference type="GO" id="GO:0016197">
    <property type="term" value="P:endosomal transport"/>
    <property type="evidence" value="ECO:0007669"/>
    <property type="project" value="TreeGrafter"/>
</dbReference>
<dbReference type="Pfam" id="PF09758">
    <property type="entry name" value="FPL"/>
    <property type="match status" value="1"/>
</dbReference>
<feature type="compositionally biased region" description="Basic and acidic residues" evidence="3">
    <location>
        <begin position="1033"/>
        <end position="1049"/>
    </location>
</feature>
<feature type="region of interest" description="Disordered" evidence="3">
    <location>
        <begin position="399"/>
        <end position="491"/>
    </location>
</feature>
<feature type="region of interest" description="Disordered" evidence="3">
    <location>
        <begin position="972"/>
        <end position="1012"/>
    </location>
</feature>
<comment type="similarity">
    <text evidence="1">Belongs to the CLEC16A/gop-1 family.</text>
</comment>
<feature type="compositionally biased region" description="Basic and acidic residues" evidence="3">
    <location>
        <begin position="431"/>
        <end position="440"/>
    </location>
</feature>
<evidence type="ECO:0008006" key="8">
    <source>
        <dbReference type="Google" id="ProtNLM"/>
    </source>
</evidence>
<evidence type="ECO:0000313" key="6">
    <source>
        <dbReference type="EMBL" id="KAK2154385.1"/>
    </source>
</evidence>
<evidence type="ECO:0000256" key="3">
    <source>
        <dbReference type="SAM" id="MobiDB-lite"/>
    </source>
</evidence>
<feature type="region of interest" description="Disordered" evidence="3">
    <location>
        <begin position="867"/>
        <end position="943"/>
    </location>
</feature>
<feature type="domain" description="CLEC16A/TT9 C-terminal" evidence="5">
    <location>
        <begin position="243"/>
        <end position="983"/>
    </location>
</feature>
<evidence type="ECO:0000256" key="1">
    <source>
        <dbReference type="ARBA" id="ARBA00006441"/>
    </source>
</evidence>
<dbReference type="EMBL" id="JAODUP010000269">
    <property type="protein sequence ID" value="KAK2154385.1"/>
    <property type="molecule type" value="Genomic_DNA"/>
</dbReference>